<dbReference type="OrthoDB" id="10047020at2759"/>
<dbReference type="EMBL" id="UZAN01004614">
    <property type="protein sequence ID" value="VDP31879.1"/>
    <property type="molecule type" value="Genomic_DNA"/>
</dbReference>
<dbReference type="AlphaFoldDB" id="A0A183A219"/>
<reference evidence="3" key="1">
    <citation type="submission" date="2016-06" db="UniProtKB">
        <authorList>
            <consortium name="WormBaseParasite"/>
        </authorList>
    </citation>
    <scope>IDENTIFICATION</scope>
</reference>
<name>A0A183A219_9TREM</name>
<keyword evidence="2" id="KW-1185">Reference proteome</keyword>
<protein>
    <submittedName>
        <fullName evidence="3">Cytoplasmic protein</fullName>
    </submittedName>
</protein>
<evidence type="ECO:0000313" key="3">
    <source>
        <dbReference type="WBParaSite" id="ECPE_0000100401-mRNA-1"/>
    </source>
</evidence>
<reference evidence="1 2" key="2">
    <citation type="submission" date="2018-11" db="EMBL/GenBank/DDBJ databases">
        <authorList>
            <consortium name="Pathogen Informatics"/>
        </authorList>
    </citation>
    <scope>NUCLEOTIDE SEQUENCE [LARGE SCALE GENOMIC DNA]</scope>
    <source>
        <strain evidence="1 2">Egypt</strain>
    </source>
</reference>
<gene>
    <name evidence="1" type="ORF">ECPE_LOCUS1003</name>
</gene>
<evidence type="ECO:0000313" key="1">
    <source>
        <dbReference type="EMBL" id="VDP31879.1"/>
    </source>
</evidence>
<dbReference type="Proteomes" id="UP000272942">
    <property type="component" value="Unassembled WGS sequence"/>
</dbReference>
<accession>A0A183A219</accession>
<organism evidence="3">
    <name type="scientific">Echinostoma caproni</name>
    <dbReference type="NCBI Taxonomy" id="27848"/>
    <lineage>
        <taxon>Eukaryota</taxon>
        <taxon>Metazoa</taxon>
        <taxon>Spiralia</taxon>
        <taxon>Lophotrochozoa</taxon>
        <taxon>Platyhelminthes</taxon>
        <taxon>Trematoda</taxon>
        <taxon>Digenea</taxon>
        <taxon>Plagiorchiida</taxon>
        <taxon>Echinostomata</taxon>
        <taxon>Echinostomatoidea</taxon>
        <taxon>Echinostomatidae</taxon>
        <taxon>Echinostoma</taxon>
    </lineage>
</organism>
<sequence>MYHNAIGDHVQSLVLEGLSDTQIVQLLGWINSYHTEEFMKDPVLNIDFNRLNLLQPINLLPESQLDALRILLKRFLDSDRGPQIPCPDMQR</sequence>
<proteinExistence type="predicted"/>
<evidence type="ECO:0000313" key="2">
    <source>
        <dbReference type="Proteomes" id="UP000272942"/>
    </source>
</evidence>
<dbReference type="WBParaSite" id="ECPE_0000100401-mRNA-1">
    <property type="protein sequence ID" value="ECPE_0000100401-mRNA-1"/>
    <property type="gene ID" value="ECPE_0000100401"/>
</dbReference>